<dbReference type="Gene3D" id="3.30.470.30">
    <property type="entry name" value="DNA ligase/mRNA capping enzyme"/>
    <property type="match status" value="1"/>
</dbReference>
<dbReference type="Proteomes" id="UP000826234">
    <property type="component" value="Unassembled WGS sequence"/>
</dbReference>
<dbReference type="Gene3D" id="2.40.50.140">
    <property type="entry name" value="Nucleic acid-binding proteins"/>
    <property type="match status" value="1"/>
</dbReference>
<protein>
    <recommendedName>
        <fullName evidence="3">ATP-dependent DNA ligase family profile domain-containing protein</fullName>
    </recommendedName>
</protein>
<reference evidence="4 5" key="1">
    <citation type="journal article" date="2022" name="Gigascience">
        <title>A chromosome-level genome assembly and annotation of the desert horned lizard, Phrynosoma platyrhinos, provides insight into chromosomal rearrangements among reptiles.</title>
        <authorList>
            <person name="Koochekian N."/>
            <person name="Ascanio A."/>
            <person name="Farleigh K."/>
            <person name="Card D.C."/>
            <person name="Schield D.R."/>
            <person name="Castoe T.A."/>
            <person name="Jezkova T."/>
        </authorList>
    </citation>
    <scope>NUCLEOTIDE SEQUENCE [LARGE SCALE GENOMIC DNA]</scope>
    <source>
        <strain evidence="4">NK-2021</strain>
    </source>
</reference>
<evidence type="ECO:0000313" key="4">
    <source>
        <dbReference type="EMBL" id="KAH0626625.1"/>
    </source>
</evidence>
<dbReference type="PANTHER" id="PTHR45674:SF4">
    <property type="entry name" value="DNA LIGASE 1"/>
    <property type="match status" value="1"/>
</dbReference>
<comment type="similarity">
    <text evidence="1">Belongs to the ATP-dependent DNA ligase family.</text>
</comment>
<dbReference type="PANTHER" id="PTHR45674">
    <property type="entry name" value="DNA LIGASE 1/3 FAMILY MEMBER"/>
    <property type="match status" value="1"/>
</dbReference>
<dbReference type="PROSITE" id="PS50160">
    <property type="entry name" value="DNA_LIGASE_A3"/>
    <property type="match status" value="1"/>
</dbReference>
<keyword evidence="5" id="KW-1185">Reference proteome</keyword>
<evidence type="ECO:0000256" key="1">
    <source>
        <dbReference type="ARBA" id="ARBA00007572"/>
    </source>
</evidence>
<dbReference type="InterPro" id="IPR012310">
    <property type="entry name" value="DNA_ligase_ATP-dep_cent"/>
</dbReference>
<feature type="non-terminal residue" evidence="4">
    <location>
        <position position="201"/>
    </location>
</feature>
<proteinExistence type="inferred from homology"/>
<comment type="caution">
    <text evidence="4">The sequence shown here is derived from an EMBL/GenBank/DDBJ whole genome shotgun (WGS) entry which is preliminary data.</text>
</comment>
<sequence length="201" mass="23031">MLAQDVDAEDIRVQVCVYAFDMLYLNGQSLVREPLSQRRALLRDSFTEVEGQFLFATSMDTSNTDEIAEFLEHSIKDSCEGLMVKTLEMDATYEIAKRSHKWLKIGTGFTDEDLEKLHTSLKDHVIPQPRPYYRWGGTADPDHWLEAQHVWEVKCADLSISPVHRAATGLVDEEKGISLRFPRFLRIRDDKKPEEATTSGQ</sequence>
<dbReference type="InterPro" id="IPR050191">
    <property type="entry name" value="ATP-dep_DNA_ligase"/>
</dbReference>
<dbReference type="Pfam" id="PF01068">
    <property type="entry name" value="DNA_ligase_A_M"/>
    <property type="match status" value="1"/>
</dbReference>
<dbReference type="InterPro" id="IPR012340">
    <property type="entry name" value="NA-bd_OB-fold"/>
</dbReference>
<evidence type="ECO:0000259" key="3">
    <source>
        <dbReference type="PROSITE" id="PS50160"/>
    </source>
</evidence>
<dbReference type="EMBL" id="JAIPUX010000521">
    <property type="protein sequence ID" value="KAH0626625.1"/>
    <property type="molecule type" value="Genomic_DNA"/>
</dbReference>
<dbReference type="SUPFAM" id="SSF50249">
    <property type="entry name" value="Nucleic acid-binding proteins"/>
    <property type="match status" value="1"/>
</dbReference>
<dbReference type="SUPFAM" id="SSF56091">
    <property type="entry name" value="DNA ligase/mRNA capping enzyme, catalytic domain"/>
    <property type="match status" value="1"/>
</dbReference>
<accession>A0ABQ7TA62</accession>
<keyword evidence="2" id="KW-0436">Ligase</keyword>
<organism evidence="4 5">
    <name type="scientific">Phrynosoma platyrhinos</name>
    <name type="common">Desert horned lizard</name>
    <dbReference type="NCBI Taxonomy" id="52577"/>
    <lineage>
        <taxon>Eukaryota</taxon>
        <taxon>Metazoa</taxon>
        <taxon>Chordata</taxon>
        <taxon>Craniata</taxon>
        <taxon>Vertebrata</taxon>
        <taxon>Euteleostomi</taxon>
        <taxon>Lepidosauria</taxon>
        <taxon>Squamata</taxon>
        <taxon>Bifurcata</taxon>
        <taxon>Unidentata</taxon>
        <taxon>Episquamata</taxon>
        <taxon>Toxicofera</taxon>
        <taxon>Iguania</taxon>
        <taxon>Phrynosomatidae</taxon>
        <taxon>Phrynosomatinae</taxon>
        <taxon>Phrynosoma</taxon>
    </lineage>
</organism>
<evidence type="ECO:0000313" key="5">
    <source>
        <dbReference type="Proteomes" id="UP000826234"/>
    </source>
</evidence>
<evidence type="ECO:0000256" key="2">
    <source>
        <dbReference type="ARBA" id="ARBA00022598"/>
    </source>
</evidence>
<gene>
    <name evidence="4" type="ORF">JD844_001709</name>
</gene>
<name>A0ABQ7TA62_PHRPL</name>
<feature type="domain" description="ATP-dependent DNA ligase family profile" evidence="3">
    <location>
        <begin position="8"/>
        <end position="136"/>
    </location>
</feature>